<evidence type="ECO:0000313" key="1">
    <source>
        <dbReference type="EMBL" id="SMC06662.1"/>
    </source>
</evidence>
<gene>
    <name evidence="1" type="ORF">SAMN00768000_2942</name>
</gene>
<dbReference type="AlphaFoldDB" id="A0A1W1WKF8"/>
<reference evidence="2" key="1">
    <citation type="submission" date="2017-04" db="EMBL/GenBank/DDBJ databases">
        <authorList>
            <person name="Varghese N."/>
            <person name="Submissions S."/>
        </authorList>
    </citation>
    <scope>NUCLEOTIDE SEQUENCE [LARGE SCALE GENOMIC DNA]</scope>
    <source>
        <strain evidence="2">DSM 9293</strain>
    </source>
</reference>
<dbReference type="RefSeq" id="WP_020373026.1">
    <property type="nucleotide sequence ID" value="NZ_FWWY01000001.1"/>
</dbReference>
<dbReference type="EMBL" id="FWWY01000001">
    <property type="protein sequence ID" value="SMC06662.1"/>
    <property type="molecule type" value="Genomic_DNA"/>
</dbReference>
<sequence length="100" mass="11331">MRLVSVRALRTKTRSLGEWLSATEDIVLTFNGKLIAILSPVTEETFEVDLMAMRQARAGRALNRLQELSHLSGRDRLSDEDINHEISVARRTPMGHKECN</sequence>
<organism evidence="1 2">
    <name type="scientific">Sulfobacillus thermosulfidooxidans (strain DSM 9293 / VKM B-1269 / AT-1)</name>
    <dbReference type="NCBI Taxonomy" id="929705"/>
    <lineage>
        <taxon>Bacteria</taxon>
        <taxon>Bacillati</taxon>
        <taxon>Bacillota</taxon>
        <taxon>Clostridia</taxon>
        <taxon>Eubacteriales</taxon>
        <taxon>Clostridiales Family XVII. Incertae Sedis</taxon>
        <taxon>Sulfobacillus</taxon>
    </lineage>
</organism>
<proteinExistence type="predicted"/>
<accession>A0A1W1WKF8</accession>
<evidence type="ECO:0000313" key="2">
    <source>
        <dbReference type="Proteomes" id="UP000192660"/>
    </source>
</evidence>
<protein>
    <submittedName>
        <fullName evidence="1">3-deoxy-D-arabinoheptulosonate-7-phosphate synthase</fullName>
    </submittedName>
</protein>
<keyword evidence="2" id="KW-1185">Reference proteome</keyword>
<dbReference type="Proteomes" id="UP000192660">
    <property type="component" value="Unassembled WGS sequence"/>
</dbReference>
<name>A0A1W1WKF8_SULTA</name>
<dbReference type="OrthoDB" id="2086879at2"/>